<evidence type="ECO:0000256" key="3">
    <source>
        <dbReference type="PROSITE-ProRule" id="PRU00283"/>
    </source>
</evidence>
<sequence length="1219" mass="133407">MPANKMVVQGAQKRPPARATTQANLEGGAEATASVVVVARIRPKLPKEESERDGVETYLDGQTVGIFNGRDKKQYTLDQVFDSRWKGAQNTARSAGSTDSGTDKLTQAEQKKQEAAESQAKFFAEFGRNLVVSSLKGYNVCVFAYGHTGSGKTYTMLGDAAGSGRGAAAGLLPRFLTELFSEHEDVPRPTSWRCSCEFFEVYNEQIRDLLQPAGQSHQTKKRVHCHPKHGARIEGLTMSVVDSAEEVMELLSFGNQMRTVAATTMNSRSSRSHAFFNFKYEQVEKEEQPAGPPAVRGKERRVTIAASATPDNAEQSAAASAVTFVDLAGREERERLGNHPGALQYKEMCFINTSLFHLAHLITKISAGGLQSNNLSDFRNSKVTMLLSQALQGNSRTAVVATLSPLQSAFEDSMSTLNFAASAKKIQTKPVVNSLSATQKLAELENEVHSLQVELAHSKTSNTEKEQELLSAQAWINYYKRSWEEDEERQARWPFWPVLGPGRDWRGSCQCRGSAEFWESRPVLVLSSPDPWGQKQEDSNALEVLHRIWGSAPWPPPGLERRPPDEKTPSPFVGLRFGASVLAFVVCFGAGLAVGLRAAREGQGSRFWLHIEALTSSILWRHTHQRAVLMHLVRIAIPLLILTGISRMQAWLVEQFGHKDTQKILEITGLTPKNVVDGIVEYCLSLAMVYVVMVSMLFFVWHVAAEKQAGFRHLLHVSGLSRSAHPGFGLSGWVVRWASFSREDNATLFVAGFGSSAIFGTFVGSMADKHGRRRFAALYCVLYCLSCLTKHFKSFEMLMVGRITGGIATSLLFSVLPVSNWIACRRWVMVPSMLLGPKVSPQPGPALRAEKPKSRPCAGKLRAAHGALLQAVSEGNDFKVQEVLQTAEFLLERTDGEGHTVLHLAAMRPPREAPGAVWVLSYLQHCRADLEARNLLGETPLVMAVRAALAHAPKGKGRSVEEEVRQEWLSVVSCLLEGRADPNAADDLNEETPLMEAACQGSHVMCHLLLSFRADVSCTTGTGATAIDFASSEGHGPLVKHLTHVLSDCQRSQAREAGAKTLKPSELPFATSLGFTTWSAGRSWQPPCPPKPSEADSSASGTGTQSEAPSFSPGIFGPGAEVLRGINFHTYADKTFADSRLPFSSGSRSGARPESEPKAPWAEHLRTLGLPGHATADEVRAAYRRLALQYHPDKNQGSEEAAAKFREVKRAYELLSASF</sequence>
<reference evidence="9" key="1">
    <citation type="submission" date="2023-08" db="EMBL/GenBank/DDBJ databases">
        <authorList>
            <person name="Chen Y."/>
            <person name="Shah S."/>
            <person name="Dougan E. K."/>
            <person name="Thang M."/>
            <person name="Chan C."/>
        </authorList>
    </citation>
    <scope>NUCLEOTIDE SEQUENCE</scope>
</reference>
<gene>
    <name evidence="9" type="ORF">EVOR1521_LOCUS26042</name>
</gene>
<feature type="transmembrane region" description="Helical" evidence="6">
    <location>
        <begin position="798"/>
        <end position="823"/>
    </location>
</feature>
<dbReference type="PANTHER" id="PTHR47968">
    <property type="entry name" value="CENTROMERE PROTEIN E"/>
    <property type="match status" value="1"/>
</dbReference>
<evidence type="ECO:0000313" key="9">
    <source>
        <dbReference type="EMBL" id="CAJ1403353.1"/>
    </source>
</evidence>
<dbReference type="GO" id="GO:0003777">
    <property type="term" value="F:microtubule motor activity"/>
    <property type="evidence" value="ECO:0007669"/>
    <property type="project" value="InterPro"/>
</dbReference>
<dbReference type="SUPFAM" id="SSF103473">
    <property type="entry name" value="MFS general substrate transporter"/>
    <property type="match status" value="1"/>
</dbReference>
<evidence type="ECO:0000256" key="6">
    <source>
        <dbReference type="SAM" id="Phobius"/>
    </source>
</evidence>
<dbReference type="CDD" id="cd06257">
    <property type="entry name" value="DnaJ"/>
    <property type="match status" value="1"/>
</dbReference>
<dbReference type="SUPFAM" id="SSF46565">
    <property type="entry name" value="Chaperone J-domain"/>
    <property type="match status" value="1"/>
</dbReference>
<evidence type="ECO:0000256" key="4">
    <source>
        <dbReference type="SAM" id="Coils"/>
    </source>
</evidence>
<dbReference type="Pfam" id="PF00226">
    <property type="entry name" value="DnaJ"/>
    <property type="match status" value="1"/>
</dbReference>
<dbReference type="InterPro" id="IPR036259">
    <property type="entry name" value="MFS_trans_sf"/>
</dbReference>
<dbReference type="SMART" id="SM00129">
    <property type="entry name" value="KISc"/>
    <property type="match status" value="1"/>
</dbReference>
<dbReference type="GO" id="GO:0015098">
    <property type="term" value="F:molybdate ion transmembrane transporter activity"/>
    <property type="evidence" value="ECO:0007669"/>
    <property type="project" value="InterPro"/>
</dbReference>
<dbReference type="SMART" id="SM00248">
    <property type="entry name" value="ANK"/>
    <property type="match status" value="4"/>
</dbReference>
<dbReference type="GO" id="GO:0005874">
    <property type="term" value="C:microtubule"/>
    <property type="evidence" value="ECO:0007669"/>
    <property type="project" value="TreeGrafter"/>
</dbReference>
<evidence type="ECO:0000256" key="1">
    <source>
        <dbReference type="ARBA" id="ARBA00023054"/>
    </source>
</evidence>
<dbReference type="InterPro" id="IPR001623">
    <property type="entry name" value="DnaJ_domain"/>
</dbReference>
<feature type="region of interest" description="Disordered" evidence="5">
    <location>
        <begin position="1081"/>
        <end position="1114"/>
    </location>
</feature>
<keyword evidence="6" id="KW-0812">Transmembrane</keyword>
<dbReference type="InterPro" id="IPR036961">
    <property type="entry name" value="Kinesin_motor_dom_sf"/>
</dbReference>
<dbReference type="InterPro" id="IPR001752">
    <property type="entry name" value="Kinesin_motor_dom"/>
</dbReference>
<dbReference type="Gene3D" id="1.25.40.20">
    <property type="entry name" value="Ankyrin repeat-containing domain"/>
    <property type="match status" value="1"/>
</dbReference>
<dbReference type="InterPro" id="IPR027417">
    <property type="entry name" value="P-loop_NTPase"/>
</dbReference>
<keyword evidence="10" id="KW-1185">Reference proteome</keyword>
<dbReference type="Pfam" id="PF05631">
    <property type="entry name" value="MFS_5"/>
    <property type="match status" value="1"/>
</dbReference>
<evidence type="ECO:0000259" key="7">
    <source>
        <dbReference type="PROSITE" id="PS50067"/>
    </source>
</evidence>
<keyword evidence="3" id="KW-0067">ATP-binding</keyword>
<dbReference type="AlphaFoldDB" id="A0AA36JBX1"/>
<protein>
    <submittedName>
        <fullName evidence="9">Uncharacterized protein</fullName>
    </submittedName>
</protein>
<keyword evidence="2 3" id="KW-0505">Motor protein</keyword>
<comment type="caution">
    <text evidence="9">The sequence shown here is derived from an EMBL/GenBank/DDBJ whole genome shotgun (WGS) entry which is preliminary data.</text>
</comment>
<dbReference type="Pfam" id="PF12796">
    <property type="entry name" value="Ank_2"/>
    <property type="match status" value="1"/>
</dbReference>
<feature type="coiled-coil region" evidence="4">
    <location>
        <begin position="434"/>
        <end position="461"/>
    </location>
</feature>
<dbReference type="GO" id="GO:0016020">
    <property type="term" value="C:membrane"/>
    <property type="evidence" value="ECO:0007669"/>
    <property type="project" value="InterPro"/>
</dbReference>
<dbReference type="Pfam" id="PF00225">
    <property type="entry name" value="Kinesin"/>
    <property type="match status" value="1"/>
</dbReference>
<dbReference type="PROSITE" id="PS50076">
    <property type="entry name" value="DNAJ_2"/>
    <property type="match status" value="1"/>
</dbReference>
<dbReference type="GO" id="GO:0007018">
    <property type="term" value="P:microtubule-based movement"/>
    <property type="evidence" value="ECO:0007669"/>
    <property type="project" value="InterPro"/>
</dbReference>
<dbReference type="SUPFAM" id="SSF52540">
    <property type="entry name" value="P-loop containing nucleoside triphosphate hydrolases"/>
    <property type="match status" value="1"/>
</dbReference>
<feature type="compositionally biased region" description="Polar residues" evidence="5">
    <location>
        <begin position="1095"/>
        <end position="1109"/>
    </location>
</feature>
<feature type="domain" description="J" evidence="8">
    <location>
        <begin position="1163"/>
        <end position="1219"/>
    </location>
</feature>
<dbReference type="Proteomes" id="UP001178507">
    <property type="component" value="Unassembled WGS sequence"/>
</dbReference>
<keyword evidence="1 4" id="KW-0175">Coiled coil</keyword>
<dbReference type="GO" id="GO:0000278">
    <property type="term" value="P:mitotic cell cycle"/>
    <property type="evidence" value="ECO:0007669"/>
    <property type="project" value="TreeGrafter"/>
</dbReference>
<dbReference type="PRINTS" id="PR00625">
    <property type="entry name" value="JDOMAIN"/>
</dbReference>
<organism evidence="9 10">
    <name type="scientific">Effrenium voratum</name>
    <dbReference type="NCBI Taxonomy" id="2562239"/>
    <lineage>
        <taxon>Eukaryota</taxon>
        <taxon>Sar</taxon>
        <taxon>Alveolata</taxon>
        <taxon>Dinophyceae</taxon>
        <taxon>Suessiales</taxon>
        <taxon>Symbiodiniaceae</taxon>
        <taxon>Effrenium</taxon>
    </lineage>
</organism>
<feature type="region of interest" description="Disordered" evidence="5">
    <location>
        <begin position="1"/>
        <end position="29"/>
    </location>
</feature>
<dbReference type="SUPFAM" id="SSF48403">
    <property type="entry name" value="Ankyrin repeat"/>
    <property type="match status" value="1"/>
</dbReference>
<dbReference type="Gene3D" id="1.20.1250.20">
    <property type="entry name" value="MFS general substrate transporter like domains"/>
    <property type="match status" value="1"/>
</dbReference>
<name>A0AA36JBX1_9DINO</name>
<comment type="similarity">
    <text evidence="3">Belongs to the TRAFAC class myosin-kinesin ATPase superfamily. Kinesin family.</text>
</comment>
<keyword evidence="6" id="KW-0472">Membrane</keyword>
<feature type="binding site" evidence="3">
    <location>
        <begin position="146"/>
        <end position="153"/>
    </location>
    <ligand>
        <name>ATP</name>
        <dbReference type="ChEBI" id="CHEBI:30616"/>
    </ligand>
</feature>
<accession>A0AA36JBX1</accession>
<evidence type="ECO:0000259" key="8">
    <source>
        <dbReference type="PROSITE" id="PS50076"/>
    </source>
</evidence>
<dbReference type="Gene3D" id="1.10.287.110">
    <property type="entry name" value="DnaJ domain"/>
    <property type="match status" value="1"/>
</dbReference>
<dbReference type="EMBL" id="CAUJNA010003492">
    <property type="protein sequence ID" value="CAJ1403353.1"/>
    <property type="molecule type" value="Genomic_DNA"/>
</dbReference>
<dbReference type="InterPro" id="IPR002110">
    <property type="entry name" value="Ankyrin_rpt"/>
</dbReference>
<dbReference type="InterPro" id="IPR008509">
    <property type="entry name" value="MOT2/MFSD5"/>
</dbReference>
<dbReference type="PRINTS" id="PR00380">
    <property type="entry name" value="KINESINHEAVY"/>
</dbReference>
<evidence type="ECO:0000256" key="5">
    <source>
        <dbReference type="SAM" id="MobiDB-lite"/>
    </source>
</evidence>
<feature type="transmembrane region" description="Helical" evidence="6">
    <location>
        <begin position="679"/>
        <end position="701"/>
    </location>
</feature>
<dbReference type="Gene3D" id="3.40.850.10">
    <property type="entry name" value="Kinesin motor domain"/>
    <property type="match status" value="1"/>
</dbReference>
<dbReference type="InterPro" id="IPR027640">
    <property type="entry name" value="Kinesin-like_fam"/>
</dbReference>
<keyword evidence="6" id="KW-1133">Transmembrane helix</keyword>
<feature type="transmembrane region" description="Helical" evidence="6">
    <location>
        <begin position="577"/>
        <end position="596"/>
    </location>
</feature>
<dbReference type="SMART" id="SM00271">
    <property type="entry name" value="DnaJ"/>
    <property type="match status" value="1"/>
</dbReference>
<dbReference type="GO" id="GO:0008017">
    <property type="term" value="F:microtubule binding"/>
    <property type="evidence" value="ECO:0007669"/>
    <property type="project" value="InterPro"/>
</dbReference>
<evidence type="ECO:0000256" key="2">
    <source>
        <dbReference type="ARBA" id="ARBA00023175"/>
    </source>
</evidence>
<keyword evidence="3" id="KW-0547">Nucleotide-binding</keyword>
<feature type="domain" description="Kinesin motor" evidence="7">
    <location>
        <begin position="34"/>
        <end position="426"/>
    </location>
</feature>
<dbReference type="InterPro" id="IPR036869">
    <property type="entry name" value="J_dom_sf"/>
</dbReference>
<dbReference type="PANTHER" id="PTHR47968:SF75">
    <property type="entry name" value="CENTROMERE-ASSOCIATED PROTEIN E"/>
    <property type="match status" value="1"/>
</dbReference>
<dbReference type="PROSITE" id="PS50067">
    <property type="entry name" value="KINESIN_MOTOR_2"/>
    <property type="match status" value="1"/>
</dbReference>
<feature type="transmembrane region" description="Helical" evidence="6">
    <location>
        <begin position="746"/>
        <end position="763"/>
    </location>
</feature>
<dbReference type="GO" id="GO:0005524">
    <property type="term" value="F:ATP binding"/>
    <property type="evidence" value="ECO:0007669"/>
    <property type="project" value="UniProtKB-UniRule"/>
</dbReference>
<proteinExistence type="inferred from homology"/>
<dbReference type="InterPro" id="IPR036770">
    <property type="entry name" value="Ankyrin_rpt-contain_sf"/>
</dbReference>
<evidence type="ECO:0000313" key="10">
    <source>
        <dbReference type="Proteomes" id="UP001178507"/>
    </source>
</evidence>